<evidence type="ECO:0000259" key="7">
    <source>
        <dbReference type="Pfam" id="PF22600"/>
    </source>
</evidence>
<dbReference type="Gene3D" id="1.10.1410.10">
    <property type="match status" value="1"/>
</dbReference>
<dbReference type="InterPro" id="IPR043519">
    <property type="entry name" value="NT_sf"/>
</dbReference>
<dbReference type="PANTHER" id="PTHR12271">
    <property type="entry name" value="POLY A POLYMERASE CID PAP -RELATED"/>
    <property type="match status" value="1"/>
</dbReference>
<sequence length="554" mass="64386">MSKAESSRFIYTPELKGSPVCHLKYPIINNAALSTRFRFLQRDKSFSLFLQNNESNVRETKRVKKTIERITSSRSTEVRRNHQFDLPRGSGSFIISTSGSMRDSSNSVGNAFSPATRQTEAKKSVIIKISEVSHIEHLKHFCECYARIVNIFPYNTIDNNRFVLMECSSEKDVEALRKIAVCKADPEYAHCVTPFFLYKPRFKLHTNQKTLDKDNYEYYSNFETPKLNEINQSLKKIQSVSNQMMFLYNKLRITELNIRLRFYTATQISYYLSQLFINLSVVPFGSSVNGFGQIGCDLDLLCKTNISSDDKSGWKKFLFMTQIIPLVDRNEQKHFLDVIGTIMRTCIPGITDVKKILEARVPIIKFRNLYTNMQCDLSSTNMTALHMSELLYLYGQLDWRVKPLVFTIRKWARSMNLTKENPGHWITNFSLTLLILFYLQTKDILPSLTSIKIFSNKSNSIDNSDWFLKWKNSVSNNDESLSKLLREFFEYYSFFDFKTQALCLRDGITKVKKDVSPLYIYNPFNPSLNFSFYGQHLLPHFDHPGWIPLGKKAL</sequence>
<dbReference type="OrthoDB" id="434989at2759"/>
<protein>
    <submittedName>
        <fullName evidence="8">Poly(A) RNA polymerase, mitochondrial</fullName>
    </submittedName>
</protein>
<accession>A0A0N0U732</accession>
<dbReference type="EMBL" id="KQ435711">
    <property type="protein sequence ID" value="KOX79528.1"/>
    <property type="molecule type" value="Genomic_DNA"/>
</dbReference>
<comment type="cofactor">
    <cofactor evidence="2">
        <name>Mg(2+)</name>
        <dbReference type="ChEBI" id="CHEBI:18420"/>
    </cofactor>
</comment>
<evidence type="ECO:0000256" key="2">
    <source>
        <dbReference type="ARBA" id="ARBA00001946"/>
    </source>
</evidence>
<dbReference type="Proteomes" id="UP000053105">
    <property type="component" value="Unassembled WGS sequence"/>
</dbReference>
<dbReference type="AlphaFoldDB" id="A0A0N0U732"/>
<keyword evidence="4" id="KW-0479">Metal-binding</keyword>
<keyword evidence="9" id="KW-1185">Reference proteome</keyword>
<feature type="domain" description="Poly(A) RNA polymerase mitochondrial-like central palm" evidence="7">
    <location>
        <begin position="241"/>
        <end position="396"/>
    </location>
</feature>
<evidence type="ECO:0000259" key="6">
    <source>
        <dbReference type="Pfam" id="PF03828"/>
    </source>
</evidence>
<dbReference type="SUPFAM" id="SSF81631">
    <property type="entry name" value="PAP/OAS1 substrate-binding domain"/>
    <property type="match status" value="1"/>
</dbReference>
<dbReference type="GO" id="GO:0031123">
    <property type="term" value="P:RNA 3'-end processing"/>
    <property type="evidence" value="ECO:0007669"/>
    <property type="project" value="TreeGrafter"/>
</dbReference>
<evidence type="ECO:0000256" key="5">
    <source>
        <dbReference type="ARBA" id="ARBA00022842"/>
    </source>
</evidence>
<dbReference type="SUPFAM" id="SSF81301">
    <property type="entry name" value="Nucleotidyltransferase"/>
    <property type="match status" value="1"/>
</dbReference>
<comment type="cofactor">
    <cofactor evidence="1">
        <name>Mn(2+)</name>
        <dbReference type="ChEBI" id="CHEBI:29035"/>
    </cofactor>
</comment>
<keyword evidence="3" id="KW-0808">Transferase</keyword>
<dbReference type="PANTHER" id="PTHR12271:SF133">
    <property type="entry name" value="POLY(A) RNA POLYMERASE, MITOCHONDRIAL"/>
    <property type="match status" value="1"/>
</dbReference>
<dbReference type="InterPro" id="IPR002058">
    <property type="entry name" value="PAP_assoc"/>
</dbReference>
<dbReference type="GO" id="GO:1990817">
    <property type="term" value="F:poly(A) RNA polymerase activity"/>
    <property type="evidence" value="ECO:0007669"/>
    <property type="project" value="TreeGrafter"/>
</dbReference>
<dbReference type="CDD" id="cd05402">
    <property type="entry name" value="NT_PAP_TUTase"/>
    <property type="match status" value="1"/>
</dbReference>
<dbReference type="InterPro" id="IPR054708">
    <property type="entry name" value="MTPAP-like_central"/>
</dbReference>
<evidence type="ECO:0000256" key="4">
    <source>
        <dbReference type="ARBA" id="ARBA00022723"/>
    </source>
</evidence>
<proteinExistence type="predicted"/>
<name>A0A0N0U732_9HYME</name>
<dbReference type="Pfam" id="PF22600">
    <property type="entry name" value="MTPAP-like_central"/>
    <property type="match status" value="1"/>
</dbReference>
<evidence type="ECO:0000313" key="9">
    <source>
        <dbReference type="Proteomes" id="UP000053105"/>
    </source>
</evidence>
<organism evidence="8 9">
    <name type="scientific">Melipona quadrifasciata</name>
    <dbReference type="NCBI Taxonomy" id="166423"/>
    <lineage>
        <taxon>Eukaryota</taxon>
        <taxon>Metazoa</taxon>
        <taxon>Ecdysozoa</taxon>
        <taxon>Arthropoda</taxon>
        <taxon>Hexapoda</taxon>
        <taxon>Insecta</taxon>
        <taxon>Pterygota</taxon>
        <taxon>Neoptera</taxon>
        <taxon>Endopterygota</taxon>
        <taxon>Hymenoptera</taxon>
        <taxon>Apocrita</taxon>
        <taxon>Aculeata</taxon>
        <taxon>Apoidea</taxon>
        <taxon>Anthophila</taxon>
        <taxon>Apidae</taxon>
        <taxon>Melipona</taxon>
    </lineage>
</organism>
<evidence type="ECO:0000256" key="3">
    <source>
        <dbReference type="ARBA" id="ARBA00022679"/>
    </source>
</evidence>
<dbReference type="Pfam" id="PF03828">
    <property type="entry name" value="PAP_assoc"/>
    <property type="match status" value="1"/>
</dbReference>
<evidence type="ECO:0000313" key="8">
    <source>
        <dbReference type="EMBL" id="KOX79528.1"/>
    </source>
</evidence>
<dbReference type="GO" id="GO:0046872">
    <property type="term" value="F:metal ion binding"/>
    <property type="evidence" value="ECO:0007669"/>
    <property type="project" value="UniProtKB-KW"/>
</dbReference>
<gene>
    <name evidence="8" type="ORF">WN51_02794</name>
</gene>
<reference evidence="8 9" key="1">
    <citation type="submission" date="2015-07" db="EMBL/GenBank/DDBJ databases">
        <title>The genome of Melipona quadrifasciata.</title>
        <authorList>
            <person name="Pan H."/>
            <person name="Kapheim K."/>
        </authorList>
    </citation>
    <scope>NUCLEOTIDE SEQUENCE [LARGE SCALE GENOMIC DNA]</scope>
    <source>
        <strain evidence="8">0111107301</strain>
        <tissue evidence="8">Whole body</tissue>
    </source>
</reference>
<keyword evidence="5" id="KW-0460">Magnesium</keyword>
<feature type="domain" description="PAP-associated" evidence="6">
    <location>
        <begin position="480"/>
        <end position="515"/>
    </location>
</feature>
<evidence type="ECO:0000256" key="1">
    <source>
        <dbReference type="ARBA" id="ARBA00001936"/>
    </source>
</evidence>
<dbReference type="Gene3D" id="3.30.460.10">
    <property type="entry name" value="Beta Polymerase, domain 2"/>
    <property type="match status" value="1"/>
</dbReference>
<dbReference type="STRING" id="166423.A0A0N0U732"/>